<sequence length="481" mass="55359">MEDLRDRIEAKLVKFGEAKVRGHGTTLANIMAAKRRRKAERRSAVGRKPLPPRLTLVGDTINIRYLGKDKTTEIILRPGMDVDEVMVAADIELDDFIAELNKQDELAIAPLDKPLFDINTEWIDAMEATTPDYTNRQRRRWAEDLKRGFDPVLLRNLKRRSGIDYINKMLAGIEDKDKRERVYNRCVLRLQMQARAIDDYYNNLHSADDVRRRTDIPLPIPRIFDYSLTYDQLVRLVKAAQGWKWVPGKGDWEEDFDDDLVVVERYIWIYFYSGTRDETILPLEWGINFESGSIHAAKGIIYRKPYGAKRTNKRAEPAHLLAPLRDMARAWEKEDFEHGWVNVLHDVNGNPIDDMTSRFDAVKKKAGLEWCRVHDLKHTGVTWMLHAGLDINVLSSAMCTTVKTLMTQYAHLQFLWLKAKATSRAPDLSFKALEKVVPKSSEAWKLRAARHAAKKKAERDAKNARRVCEQASGEEVIHAAG</sequence>
<dbReference type="GO" id="GO:0006310">
    <property type="term" value="P:DNA recombination"/>
    <property type="evidence" value="ECO:0007669"/>
    <property type="project" value="UniProtKB-KW"/>
</dbReference>
<dbReference type="AlphaFoldDB" id="A0A120FJ23"/>
<keyword evidence="3" id="KW-1185">Reference proteome</keyword>
<dbReference type="Gene3D" id="1.10.443.10">
    <property type="entry name" value="Intergrase catalytic core"/>
    <property type="match status" value="1"/>
</dbReference>
<dbReference type="EMBL" id="LNCU01000107">
    <property type="protein sequence ID" value="KWV48397.1"/>
    <property type="molecule type" value="Genomic_DNA"/>
</dbReference>
<dbReference type="SUPFAM" id="SSF56349">
    <property type="entry name" value="DNA breaking-rejoining enzymes"/>
    <property type="match status" value="1"/>
</dbReference>
<name>A0A120FJ23_9BRAD</name>
<organism evidence="2 3">
    <name type="scientific">Bradyrhizobium macuxiense</name>
    <dbReference type="NCBI Taxonomy" id="1755647"/>
    <lineage>
        <taxon>Bacteria</taxon>
        <taxon>Pseudomonadati</taxon>
        <taxon>Pseudomonadota</taxon>
        <taxon>Alphaproteobacteria</taxon>
        <taxon>Hyphomicrobiales</taxon>
        <taxon>Nitrobacteraceae</taxon>
        <taxon>Bradyrhizobium</taxon>
    </lineage>
</organism>
<accession>A0A120FJ23</accession>
<dbReference type="InterPro" id="IPR011010">
    <property type="entry name" value="DNA_brk_join_enz"/>
</dbReference>
<dbReference type="Proteomes" id="UP000057737">
    <property type="component" value="Unassembled WGS sequence"/>
</dbReference>
<dbReference type="GO" id="GO:0015074">
    <property type="term" value="P:DNA integration"/>
    <property type="evidence" value="ECO:0007669"/>
    <property type="project" value="InterPro"/>
</dbReference>
<evidence type="ECO:0008006" key="4">
    <source>
        <dbReference type="Google" id="ProtNLM"/>
    </source>
</evidence>
<dbReference type="InterPro" id="IPR013762">
    <property type="entry name" value="Integrase-like_cat_sf"/>
</dbReference>
<protein>
    <recommendedName>
        <fullName evidence="4">Phage integrase family protein</fullName>
    </recommendedName>
</protein>
<comment type="caution">
    <text evidence="2">The sequence shown here is derived from an EMBL/GenBank/DDBJ whole genome shotgun (WGS) entry which is preliminary data.</text>
</comment>
<dbReference type="GO" id="GO:0003677">
    <property type="term" value="F:DNA binding"/>
    <property type="evidence" value="ECO:0007669"/>
    <property type="project" value="InterPro"/>
</dbReference>
<proteinExistence type="predicted"/>
<evidence type="ECO:0000313" key="2">
    <source>
        <dbReference type="EMBL" id="KWV48397.1"/>
    </source>
</evidence>
<dbReference type="RefSeq" id="WP_066513384.1">
    <property type="nucleotide sequence ID" value="NZ_LNCU01000107.1"/>
</dbReference>
<evidence type="ECO:0000313" key="3">
    <source>
        <dbReference type="Proteomes" id="UP000057737"/>
    </source>
</evidence>
<evidence type="ECO:0000256" key="1">
    <source>
        <dbReference type="ARBA" id="ARBA00023172"/>
    </source>
</evidence>
<dbReference type="OrthoDB" id="9808346at2"/>
<keyword evidence="1" id="KW-0233">DNA recombination</keyword>
<gene>
    <name evidence="2" type="ORF">AS156_18110</name>
</gene>
<reference evidence="2 3" key="1">
    <citation type="submission" date="2015-11" db="EMBL/GenBank/DDBJ databases">
        <title>Draft Genome Sequence of the Strain BR 10303 (Bradyrhizobium sp.) isolated from nodules of Centrolobium paraense.</title>
        <authorList>
            <person name="Zelli J.E."/>
            <person name="Simoes-Araujo J.L."/>
            <person name="Barauna A.C."/>
            <person name="Silva K."/>
        </authorList>
    </citation>
    <scope>NUCLEOTIDE SEQUENCE [LARGE SCALE GENOMIC DNA]</scope>
    <source>
        <strain evidence="2 3">BR 10303</strain>
    </source>
</reference>